<dbReference type="EMBL" id="HBUF01445068">
    <property type="protein sequence ID" value="CAG6743236.1"/>
    <property type="molecule type" value="Transcribed_RNA"/>
</dbReference>
<dbReference type="EMBL" id="HBUF01445070">
    <property type="protein sequence ID" value="CAG6743240.1"/>
    <property type="molecule type" value="Transcribed_RNA"/>
</dbReference>
<dbReference type="EMBL" id="HBUF01445069">
    <property type="protein sequence ID" value="CAG6743238.1"/>
    <property type="molecule type" value="Transcribed_RNA"/>
</dbReference>
<dbReference type="AlphaFoldDB" id="A0A8D8ZBC5"/>
<organism evidence="1">
    <name type="scientific">Cacopsylla melanoneura</name>
    <dbReference type="NCBI Taxonomy" id="428564"/>
    <lineage>
        <taxon>Eukaryota</taxon>
        <taxon>Metazoa</taxon>
        <taxon>Ecdysozoa</taxon>
        <taxon>Arthropoda</taxon>
        <taxon>Hexapoda</taxon>
        <taxon>Insecta</taxon>
        <taxon>Pterygota</taxon>
        <taxon>Neoptera</taxon>
        <taxon>Paraneoptera</taxon>
        <taxon>Hemiptera</taxon>
        <taxon>Sternorrhyncha</taxon>
        <taxon>Psylloidea</taxon>
        <taxon>Psyllidae</taxon>
        <taxon>Psyllinae</taxon>
        <taxon>Cacopsylla</taxon>
    </lineage>
</organism>
<accession>A0A8D8ZBC5</accession>
<sequence length="112" mass="13078">MTLVCHTTSHFCLSTRHIHSFHTTDDHFTSHKTNLFPFLRRQHRIWPQRVHRRIPNNARVWSHRLAYTHLVDDLARYQPVRLGTADTQTKVVHTGILFGHGDFRVAPIPGLA</sequence>
<name>A0A8D8ZBC5_9HEMI</name>
<protein>
    <submittedName>
        <fullName evidence="1">Uncharacterized protein</fullName>
    </submittedName>
</protein>
<proteinExistence type="predicted"/>
<reference evidence="1" key="1">
    <citation type="submission" date="2021-05" db="EMBL/GenBank/DDBJ databases">
        <authorList>
            <person name="Alioto T."/>
            <person name="Alioto T."/>
            <person name="Gomez Garrido J."/>
        </authorList>
    </citation>
    <scope>NUCLEOTIDE SEQUENCE</scope>
</reference>
<evidence type="ECO:0000313" key="1">
    <source>
        <dbReference type="EMBL" id="CAG6743236.1"/>
    </source>
</evidence>